<organism evidence="3 4">
    <name type="scientific">Ideonella azotifigens</name>
    <dbReference type="NCBI Taxonomy" id="513160"/>
    <lineage>
        <taxon>Bacteria</taxon>
        <taxon>Pseudomonadati</taxon>
        <taxon>Pseudomonadota</taxon>
        <taxon>Betaproteobacteria</taxon>
        <taxon>Burkholderiales</taxon>
        <taxon>Sphaerotilaceae</taxon>
        <taxon>Ideonella</taxon>
    </lineage>
</organism>
<proteinExistence type="inferred from homology"/>
<name>A0ABN1JPS7_9BURK</name>
<feature type="domain" description="YCII-related" evidence="2">
    <location>
        <begin position="1"/>
        <end position="111"/>
    </location>
</feature>
<dbReference type="Pfam" id="PF03795">
    <property type="entry name" value="YCII"/>
    <property type="match status" value="1"/>
</dbReference>
<keyword evidence="4" id="KW-1185">Reference proteome</keyword>
<protein>
    <submittedName>
        <fullName evidence="3">YciI family protein</fullName>
    </submittedName>
</protein>
<dbReference type="EMBL" id="BAAAEW010000004">
    <property type="protein sequence ID" value="GAA0744260.1"/>
    <property type="molecule type" value="Genomic_DNA"/>
</dbReference>
<dbReference type="Proteomes" id="UP001500279">
    <property type="component" value="Unassembled WGS sequence"/>
</dbReference>
<evidence type="ECO:0000313" key="4">
    <source>
        <dbReference type="Proteomes" id="UP001500279"/>
    </source>
</evidence>
<evidence type="ECO:0000313" key="3">
    <source>
        <dbReference type="EMBL" id="GAA0744260.1"/>
    </source>
</evidence>
<dbReference type="PANTHER" id="PTHR35174:SF3">
    <property type="entry name" value="BLL7171 PROTEIN"/>
    <property type="match status" value="1"/>
</dbReference>
<accession>A0ABN1JPS7</accession>
<sequence length="121" mass="13213">MPYMLLINEPTGQREARGRVEGEKVYARMLDFAATLQARGVLQAAQSLAGLEQATKVQVRDGQPRWVDGPFAEVKEMVGGYFLVDVPTREEALAIAAACPAAEWATIEVRNLGPCFHDLPA</sequence>
<evidence type="ECO:0000256" key="1">
    <source>
        <dbReference type="ARBA" id="ARBA00007689"/>
    </source>
</evidence>
<dbReference type="SUPFAM" id="SSF54909">
    <property type="entry name" value="Dimeric alpha+beta barrel"/>
    <property type="match status" value="1"/>
</dbReference>
<dbReference type="InterPro" id="IPR005545">
    <property type="entry name" value="YCII"/>
</dbReference>
<gene>
    <name evidence="3" type="ORF">GCM10009107_09570</name>
</gene>
<dbReference type="RefSeq" id="WP_141290456.1">
    <property type="nucleotide sequence ID" value="NZ_BAAAEW010000004.1"/>
</dbReference>
<dbReference type="Gene3D" id="3.30.70.1060">
    <property type="entry name" value="Dimeric alpha+beta barrel"/>
    <property type="match status" value="1"/>
</dbReference>
<dbReference type="PANTHER" id="PTHR35174">
    <property type="entry name" value="BLL7171 PROTEIN-RELATED"/>
    <property type="match status" value="1"/>
</dbReference>
<evidence type="ECO:0000259" key="2">
    <source>
        <dbReference type="Pfam" id="PF03795"/>
    </source>
</evidence>
<dbReference type="InterPro" id="IPR011008">
    <property type="entry name" value="Dimeric_a/b-barrel"/>
</dbReference>
<comment type="caution">
    <text evidence="3">The sequence shown here is derived from an EMBL/GenBank/DDBJ whole genome shotgun (WGS) entry which is preliminary data.</text>
</comment>
<reference evidence="3 4" key="1">
    <citation type="journal article" date="2019" name="Int. J. Syst. Evol. Microbiol.">
        <title>The Global Catalogue of Microorganisms (GCM) 10K type strain sequencing project: providing services to taxonomists for standard genome sequencing and annotation.</title>
        <authorList>
            <consortium name="The Broad Institute Genomics Platform"/>
            <consortium name="The Broad Institute Genome Sequencing Center for Infectious Disease"/>
            <person name="Wu L."/>
            <person name="Ma J."/>
        </authorList>
    </citation>
    <scope>NUCLEOTIDE SEQUENCE [LARGE SCALE GENOMIC DNA]</scope>
    <source>
        <strain evidence="3 4">JCM 15503</strain>
    </source>
</reference>
<comment type="similarity">
    <text evidence="1">Belongs to the YciI family.</text>
</comment>